<dbReference type="GeneID" id="9946790"/>
<dbReference type="Proteomes" id="UP000095285">
    <property type="component" value="Unassembled WGS sequence"/>
</dbReference>
<dbReference type="OMA" id="HSEGQEW"/>
<organism evidence="2 3">
    <name type="scientific">Loa loa</name>
    <name type="common">Eye worm</name>
    <name type="synonym">Filaria loa</name>
    <dbReference type="NCBI Taxonomy" id="7209"/>
    <lineage>
        <taxon>Eukaryota</taxon>
        <taxon>Metazoa</taxon>
        <taxon>Ecdysozoa</taxon>
        <taxon>Nematoda</taxon>
        <taxon>Chromadorea</taxon>
        <taxon>Rhabditida</taxon>
        <taxon>Spirurina</taxon>
        <taxon>Spiruromorpha</taxon>
        <taxon>Filarioidea</taxon>
        <taxon>Onchocercidae</taxon>
        <taxon>Loa</taxon>
    </lineage>
</organism>
<gene>
    <name evidence="1 3" type="ORF">LOAG_09355</name>
</gene>
<accession>A0A1S0TS19</accession>
<protein>
    <submittedName>
        <fullName evidence="1 3">Uncharacterized protein</fullName>
    </submittedName>
</protein>
<dbReference type="WBParaSite" id="EN70_5026">
    <property type="protein sequence ID" value="EN70_5026"/>
    <property type="gene ID" value="EN70_5026"/>
</dbReference>
<reference evidence="1 2" key="1">
    <citation type="submission" date="2012-04" db="EMBL/GenBank/DDBJ databases">
        <title>The Genome Sequence of Loa loa.</title>
        <authorList>
            <consortium name="The Broad Institute Genome Sequencing Platform"/>
            <consortium name="Broad Institute Genome Sequencing Center for Infectious Disease"/>
            <person name="Nutman T.B."/>
            <person name="Fink D.L."/>
            <person name="Russ C."/>
            <person name="Young S."/>
            <person name="Zeng Q."/>
            <person name="Gargeya S."/>
            <person name="Alvarado L."/>
            <person name="Berlin A."/>
            <person name="Chapman S.B."/>
            <person name="Chen Z."/>
            <person name="Freedman E."/>
            <person name="Gellesch M."/>
            <person name="Goldberg J."/>
            <person name="Griggs A."/>
            <person name="Gujja S."/>
            <person name="Heilman E.R."/>
            <person name="Heiman D."/>
            <person name="Howarth C."/>
            <person name="Mehta T."/>
            <person name="Neiman D."/>
            <person name="Pearson M."/>
            <person name="Roberts A."/>
            <person name="Saif S."/>
            <person name="Shea T."/>
            <person name="Shenoy N."/>
            <person name="Sisk P."/>
            <person name="Stolte C."/>
            <person name="Sykes S."/>
            <person name="White J."/>
            <person name="Yandava C."/>
            <person name="Haas B."/>
            <person name="Henn M.R."/>
            <person name="Nusbaum C."/>
            <person name="Birren B."/>
        </authorList>
    </citation>
    <scope>NUCLEOTIDE SEQUENCE [LARGE SCALE GENOMIC DNA]</scope>
</reference>
<keyword evidence="2" id="KW-1185">Reference proteome</keyword>
<reference evidence="3" key="2">
    <citation type="submission" date="2016-11" db="UniProtKB">
        <authorList>
            <consortium name="WormBaseParasite"/>
        </authorList>
    </citation>
    <scope>IDENTIFICATION</scope>
</reference>
<dbReference type="OrthoDB" id="5816976at2759"/>
<dbReference type="CTD" id="9946790"/>
<proteinExistence type="predicted"/>
<evidence type="ECO:0000313" key="1">
    <source>
        <dbReference type="EMBL" id="EFO19140.1"/>
    </source>
</evidence>
<dbReference type="InParanoid" id="A0A1I7VQ21"/>
<dbReference type="AlphaFoldDB" id="A0A1I7VQ21"/>
<dbReference type="RefSeq" id="XP_003144931.1">
    <property type="nucleotide sequence ID" value="XM_003144883.1"/>
</dbReference>
<dbReference type="EMBL" id="JH712076">
    <property type="protein sequence ID" value="EFO19140.1"/>
    <property type="molecule type" value="Genomic_DNA"/>
</dbReference>
<dbReference type="KEGG" id="loa:LOAG_09355"/>
<name>A0A1I7VQ21_LOALO</name>
<sequence>MKINENTIVYIVGAISPPSSKPMDYTDVDTITQPRLLNKPGRWNMEYNYGRRYEHSKGQEWGTGYNNQYNDVNVTKPKLSQTELSPVQWTSSNTDKFKIHAQGISERNDEQQASMLRSNDQKKQFQEKTGSEVKNWHNWPSKNITWPGWVLKGNHFKKQLVPWWNTGNQQVMKAQKVARFMSGEAITKQKPPFWPGSVGWTGDLGPFGEVPSPPWLSKDFTSN</sequence>
<evidence type="ECO:0000313" key="3">
    <source>
        <dbReference type="WBParaSite" id="EN70_5026"/>
    </source>
</evidence>
<evidence type="ECO:0000313" key="2">
    <source>
        <dbReference type="Proteomes" id="UP000095285"/>
    </source>
</evidence>
<dbReference type="STRING" id="7209.A0A1I7VQ21"/>
<accession>A0A1I7VQ21</accession>